<organism evidence="2 3">
    <name type="scientific">Campylobacter subantarcticus LMG 24374</name>
    <dbReference type="NCBI Taxonomy" id="1388751"/>
    <lineage>
        <taxon>Bacteria</taxon>
        <taxon>Pseudomonadati</taxon>
        <taxon>Campylobacterota</taxon>
        <taxon>Epsilonproteobacteria</taxon>
        <taxon>Campylobacterales</taxon>
        <taxon>Campylobacteraceae</taxon>
        <taxon>Campylobacter</taxon>
    </lineage>
</organism>
<reference evidence="2 3" key="1">
    <citation type="journal article" date="2014" name="Genome Biol. Evol.">
        <title>Comparative Genomics of the Campylobacter lari Group.</title>
        <authorList>
            <person name="Miller W.G."/>
            <person name="Yee E."/>
            <person name="Chapman M.H."/>
            <person name="Smith T.P."/>
            <person name="Bono J.L."/>
            <person name="Huynh S."/>
            <person name="Parker C.T."/>
            <person name="Vandamme P."/>
            <person name="Luong K."/>
            <person name="Korlach J."/>
        </authorList>
    </citation>
    <scope>NUCLEOTIDE SEQUENCE [LARGE SCALE GENOMIC DNA]</scope>
    <source>
        <strain evidence="2 3">LMG 24374</strain>
    </source>
</reference>
<dbReference type="HOGENOM" id="CLU_2877337_0_0_7"/>
<dbReference type="AlphaFoldDB" id="A0A0A8H9S4"/>
<dbReference type="InterPro" id="IPR013324">
    <property type="entry name" value="RNA_pol_sigma_r3/r4-like"/>
</dbReference>
<gene>
    <name evidence="2" type="ORF">CSUB8521_0989</name>
</gene>
<dbReference type="EMBL" id="CP007772">
    <property type="protein sequence ID" value="AJC90826.1"/>
    <property type="molecule type" value="Genomic_DNA"/>
</dbReference>
<dbReference type="GO" id="GO:0006352">
    <property type="term" value="P:DNA-templated transcription initiation"/>
    <property type="evidence" value="ECO:0007669"/>
    <property type="project" value="InterPro"/>
</dbReference>
<evidence type="ECO:0000313" key="3">
    <source>
        <dbReference type="Proteomes" id="UP000031135"/>
    </source>
</evidence>
<dbReference type="Proteomes" id="UP000031135">
    <property type="component" value="Chromosome"/>
</dbReference>
<dbReference type="Pfam" id="PF04545">
    <property type="entry name" value="Sigma70_r4"/>
    <property type="match status" value="1"/>
</dbReference>
<dbReference type="Gene3D" id="1.10.10.10">
    <property type="entry name" value="Winged helix-like DNA-binding domain superfamily/Winged helix DNA-binding domain"/>
    <property type="match status" value="1"/>
</dbReference>
<dbReference type="SUPFAM" id="SSF88659">
    <property type="entry name" value="Sigma3 and sigma4 domains of RNA polymerase sigma factors"/>
    <property type="match status" value="1"/>
</dbReference>
<name>A0A0A8H9S4_9BACT</name>
<dbReference type="KEGG" id="csm:CSUB8521_0989"/>
<dbReference type="GO" id="GO:0003700">
    <property type="term" value="F:DNA-binding transcription factor activity"/>
    <property type="evidence" value="ECO:0007669"/>
    <property type="project" value="InterPro"/>
</dbReference>
<sequence>MNFEEIARELNISRVRVGQIYKSALKKLAHPKNKEKWREIMDTLEALEEQRVKKENLMQGERK</sequence>
<accession>A0A0A8H9S4</accession>
<feature type="domain" description="RNA polymerase sigma-70 region 4" evidence="1">
    <location>
        <begin position="1"/>
        <end position="29"/>
    </location>
</feature>
<dbReference type="InterPro" id="IPR007630">
    <property type="entry name" value="RNA_pol_sigma70_r4"/>
</dbReference>
<dbReference type="InterPro" id="IPR036388">
    <property type="entry name" value="WH-like_DNA-bd_sf"/>
</dbReference>
<dbReference type="OrthoDB" id="5325847at2"/>
<proteinExistence type="predicted"/>
<evidence type="ECO:0000313" key="2">
    <source>
        <dbReference type="EMBL" id="AJC90826.1"/>
    </source>
</evidence>
<protein>
    <recommendedName>
        <fullName evidence="1">RNA polymerase sigma-70 region 4 domain-containing protein</fullName>
    </recommendedName>
</protein>
<dbReference type="RefSeq" id="WP_039663969.1">
    <property type="nucleotide sequence ID" value="NZ_CP007772.1"/>
</dbReference>
<evidence type="ECO:0000259" key="1">
    <source>
        <dbReference type="Pfam" id="PF04545"/>
    </source>
</evidence>